<evidence type="ECO:0000256" key="1">
    <source>
        <dbReference type="SAM" id="MobiDB-lite"/>
    </source>
</evidence>
<feature type="compositionally biased region" description="Basic and acidic residues" evidence="1">
    <location>
        <begin position="206"/>
        <end position="215"/>
    </location>
</feature>
<dbReference type="OrthoDB" id="7847197at2"/>
<organism evidence="2 3">
    <name type="scientific">Loktanella fryxellensis</name>
    <dbReference type="NCBI Taxonomy" id="245187"/>
    <lineage>
        <taxon>Bacteria</taxon>
        <taxon>Pseudomonadati</taxon>
        <taxon>Pseudomonadota</taxon>
        <taxon>Alphaproteobacteria</taxon>
        <taxon>Rhodobacterales</taxon>
        <taxon>Roseobacteraceae</taxon>
        <taxon>Loktanella</taxon>
    </lineage>
</organism>
<feature type="compositionally biased region" description="Polar residues" evidence="1">
    <location>
        <begin position="217"/>
        <end position="230"/>
    </location>
</feature>
<dbReference type="Proteomes" id="UP000199585">
    <property type="component" value="Unassembled WGS sequence"/>
</dbReference>
<dbReference type="EMBL" id="FOCI01000002">
    <property type="protein sequence ID" value="SEM60400.1"/>
    <property type="molecule type" value="Genomic_DNA"/>
</dbReference>
<accession>A0A1H7ZPS8</accession>
<protein>
    <submittedName>
        <fullName evidence="2">Uncharacterized protein</fullName>
    </submittedName>
</protein>
<dbReference type="STRING" id="245187.SAMN04488003_10274"/>
<evidence type="ECO:0000313" key="3">
    <source>
        <dbReference type="Proteomes" id="UP000199585"/>
    </source>
</evidence>
<name>A0A1H7ZPS8_9RHOB</name>
<sequence>MRIGLLIVMLLVGSAAMAQERLVRSGAHSNFTRLAIPIEKGEAWRFGRSPVGYALEISSADTLDLSGIYDRIGRDRIVDVSVDAGRLNLDMSCNCHAETYIYMDRFIVIDIIDGPPDAISRFEDVIVKAEEDTSQRLSIAGPRLMRLPLAPGSLPIPLANSLAVSSPESREAAASEIVELERGVIDSLARAASQGLVELAEPVDDGVEREAEGRWDQQVQLPLTDTSTDQDPPAGPAQASLSLSATPGITYRTSYDQLQSLLSEQSKQSPLSSECWATTLTDFETSNDIQPDFATSISELRIALTDARDRSDAVAVAALAKGYLSFGFGEEALQTLLIDGVNDRSRRALRAMAEVVDGMPQSQPDLISQTGCSGSTALWAVLAAEVSTLPPSVDIGQIAREFKLLPLPLQTHLGPRLADVMNRSGHTEFSEGLLMPAMKLAEPPIASAVVSSELASSRGQISEAAKPLEALALRSPRMTPEAFVRLVDLQIEAGEVVADDQLALLETFAFEYRKQEVAPDIKRARTSALTSRGDLRAAFRLLNEGVPTLSDQTEAPLSEAIIKGAVAHPDDMLFLDFAFSSDVEETSSDTQNGVAFRLLDLGFPDRASEILESNAVGGAMAERRYLRATAAIAKGDSASARQILSGISTARAEAILSTAIEPGSADDVSQADRAFMTEDWSSLMESGDQLLQDTANLVQTEIDPTPDVAAPLASGRALIEDASQTRATLDTLVERFALPVDE</sequence>
<evidence type="ECO:0000313" key="2">
    <source>
        <dbReference type="EMBL" id="SEM60400.1"/>
    </source>
</evidence>
<gene>
    <name evidence="2" type="ORF">SAMN04488003_10274</name>
</gene>
<dbReference type="RefSeq" id="WP_089898484.1">
    <property type="nucleotide sequence ID" value="NZ_FOCI01000002.1"/>
</dbReference>
<keyword evidence="3" id="KW-1185">Reference proteome</keyword>
<feature type="region of interest" description="Disordered" evidence="1">
    <location>
        <begin position="205"/>
        <end position="243"/>
    </location>
</feature>
<reference evidence="2 3" key="1">
    <citation type="submission" date="2016-10" db="EMBL/GenBank/DDBJ databases">
        <authorList>
            <person name="de Groot N.N."/>
        </authorList>
    </citation>
    <scope>NUCLEOTIDE SEQUENCE [LARGE SCALE GENOMIC DNA]</scope>
    <source>
        <strain evidence="2 3">DSM 16213</strain>
    </source>
</reference>
<dbReference type="AlphaFoldDB" id="A0A1H7ZPS8"/>
<proteinExistence type="predicted"/>